<dbReference type="EMBL" id="BNAR01000006">
    <property type="protein sequence ID" value="GHH44154.1"/>
    <property type="molecule type" value="Genomic_DNA"/>
</dbReference>
<comment type="caution">
    <text evidence="2">The sequence shown here is derived from an EMBL/GenBank/DDBJ whole genome shotgun (WGS) entry which is preliminary data.</text>
</comment>
<evidence type="ECO:0008006" key="4">
    <source>
        <dbReference type="Google" id="ProtNLM"/>
    </source>
</evidence>
<dbReference type="Proteomes" id="UP000605568">
    <property type="component" value="Unassembled WGS sequence"/>
</dbReference>
<keyword evidence="3" id="KW-1185">Reference proteome</keyword>
<accession>A0ABQ3MIK5</accession>
<dbReference type="RefSeq" id="WP_191300244.1">
    <property type="nucleotide sequence ID" value="NZ_BNAR01000006.1"/>
</dbReference>
<gene>
    <name evidence="2" type="ORF">GCM10017774_43230</name>
</gene>
<proteinExistence type="predicted"/>
<evidence type="ECO:0000313" key="2">
    <source>
        <dbReference type="EMBL" id="GHH44154.1"/>
    </source>
</evidence>
<feature type="region of interest" description="Disordered" evidence="1">
    <location>
        <begin position="1"/>
        <end position="26"/>
    </location>
</feature>
<feature type="compositionally biased region" description="Pro residues" evidence="1">
    <location>
        <begin position="49"/>
        <end position="64"/>
    </location>
</feature>
<evidence type="ECO:0000256" key="1">
    <source>
        <dbReference type="SAM" id="MobiDB-lite"/>
    </source>
</evidence>
<sequence>MHNPQALDAPRPAAPAFQGAHRTGTPRLIVSAAAHTAPAVARPVAAPAAAPPPPPRPPATPPPVRHSAPPQAPVPRQGRRAAVRQVTALQAVCWQVAVVTTAVSIGRPWPVTAAACTGAAVLLAVTTIRIRGRWLHQVLAPGLPYLLRPRRHNLPDDDKASALLGLLLPDATTLTVHTGQSEALAISHTAGLTTLVRPRTTGARTAAPPSPASLLPPTDGAADHFGVQLVFHSGARFDQQPRYWLTVHASRTVEHPTDAELEPLLRNAVRRVVRSLTRSGTPAEPMPAEAAFATIAALGHVTGGRTEVREDWGFWRTGVVSHACFRLTGWDRLGDHDVHGLLTELAAKTAGVAVTVTVAARSGRRVTAVLRLAAPTESAVEAAAAHLTGPLASSGVRLVRLDGSQMAGVAASLPIGGFPQ</sequence>
<organism evidence="2 3">
    <name type="scientific">Lentzea cavernae</name>
    <dbReference type="NCBI Taxonomy" id="2020703"/>
    <lineage>
        <taxon>Bacteria</taxon>
        <taxon>Bacillati</taxon>
        <taxon>Actinomycetota</taxon>
        <taxon>Actinomycetes</taxon>
        <taxon>Pseudonocardiales</taxon>
        <taxon>Pseudonocardiaceae</taxon>
        <taxon>Lentzea</taxon>
    </lineage>
</organism>
<protein>
    <recommendedName>
        <fullName evidence="4">Type VII secretion protein EccE</fullName>
    </recommendedName>
</protein>
<name>A0ABQ3MIK5_9PSEU</name>
<reference evidence="3" key="1">
    <citation type="journal article" date="2019" name="Int. J. Syst. Evol. Microbiol.">
        <title>The Global Catalogue of Microorganisms (GCM) 10K type strain sequencing project: providing services to taxonomists for standard genome sequencing and annotation.</title>
        <authorList>
            <consortium name="The Broad Institute Genomics Platform"/>
            <consortium name="The Broad Institute Genome Sequencing Center for Infectious Disease"/>
            <person name="Wu L."/>
            <person name="Ma J."/>
        </authorList>
    </citation>
    <scope>NUCLEOTIDE SEQUENCE [LARGE SCALE GENOMIC DNA]</scope>
    <source>
        <strain evidence="3">CGMCC 4.7367</strain>
    </source>
</reference>
<feature type="region of interest" description="Disordered" evidence="1">
    <location>
        <begin position="40"/>
        <end position="79"/>
    </location>
</feature>
<evidence type="ECO:0000313" key="3">
    <source>
        <dbReference type="Proteomes" id="UP000605568"/>
    </source>
</evidence>